<comment type="subcellular location">
    <subcellularLocation>
        <location evidence="1">Cell inner membrane</location>
        <topology evidence="1">Multi-pass membrane protein</topology>
    </subcellularLocation>
    <subcellularLocation>
        <location evidence="8">Cell membrane</location>
        <topology evidence="8">Multi-pass membrane protein</topology>
    </subcellularLocation>
</comment>
<feature type="transmembrane region" description="Helical" evidence="8">
    <location>
        <begin position="102"/>
        <end position="122"/>
    </location>
</feature>
<evidence type="ECO:0000256" key="7">
    <source>
        <dbReference type="ARBA" id="ARBA00023136"/>
    </source>
</evidence>
<evidence type="ECO:0000259" key="9">
    <source>
        <dbReference type="PROSITE" id="PS50928"/>
    </source>
</evidence>
<feature type="transmembrane region" description="Helical" evidence="8">
    <location>
        <begin position="236"/>
        <end position="256"/>
    </location>
</feature>
<keyword evidence="2 8" id="KW-0813">Transport</keyword>
<comment type="caution">
    <text evidence="10">The sequence shown here is derived from an EMBL/GenBank/DDBJ whole genome shotgun (WGS) entry which is preliminary data.</text>
</comment>
<dbReference type="Gene3D" id="1.10.3720.10">
    <property type="entry name" value="MetI-like"/>
    <property type="match status" value="1"/>
</dbReference>
<comment type="similarity">
    <text evidence="8">Belongs to the binding-protein-dependent transport system permease family.</text>
</comment>
<keyword evidence="3" id="KW-1003">Cell membrane</keyword>
<keyword evidence="7 8" id="KW-0472">Membrane</keyword>
<dbReference type="InterPro" id="IPR000515">
    <property type="entry name" value="MetI-like"/>
</dbReference>
<feature type="transmembrane region" description="Helical" evidence="8">
    <location>
        <begin position="182"/>
        <end position="202"/>
    </location>
</feature>
<keyword evidence="11" id="KW-1185">Reference proteome</keyword>
<dbReference type="Proteomes" id="UP000334990">
    <property type="component" value="Unassembled WGS sequence"/>
</dbReference>
<evidence type="ECO:0000256" key="6">
    <source>
        <dbReference type="ARBA" id="ARBA00022989"/>
    </source>
</evidence>
<accession>A0A5M3W336</accession>
<evidence type="ECO:0000256" key="2">
    <source>
        <dbReference type="ARBA" id="ARBA00022448"/>
    </source>
</evidence>
<sequence>MNKPRALVPWLLIAVAVVVVGVPVLMAVAWSLVDPDHPWSYPDVLPPSLSLFQWEFVFRVTGIVPAIGTSYLLAGCATVLAFLLALPMAYAIHRFDFRGKEAIRILMLLPLIIPGMIVALFLSRAFDFLGLSQTFLGLVLGHTLLGMPYMARLLTTSFEAIPRDVSDAASNLGASELVKFRLVYLPMVTPGIFAGGIFTFIASMEEFALTFVIGTPDYQTIPTVLFSFLGERLVRAHAAVVSLILLVPNMILLFAAERFLKSDFLASGYSKL</sequence>
<dbReference type="GO" id="GO:0055085">
    <property type="term" value="P:transmembrane transport"/>
    <property type="evidence" value="ECO:0007669"/>
    <property type="project" value="InterPro"/>
</dbReference>
<dbReference type="PROSITE" id="PS50928">
    <property type="entry name" value="ABC_TM1"/>
    <property type="match status" value="1"/>
</dbReference>
<feature type="transmembrane region" description="Helical" evidence="8">
    <location>
        <begin position="128"/>
        <end position="147"/>
    </location>
</feature>
<feature type="transmembrane region" description="Helical" evidence="8">
    <location>
        <begin position="7"/>
        <end position="33"/>
    </location>
</feature>
<evidence type="ECO:0000256" key="4">
    <source>
        <dbReference type="ARBA" id="ARBA00022519"/>
    </source>
</evidence>
<keyword evidence="4" id="KW-0997">Cell inner membrane</keyword>
<organism evidence="10 11">
    <name type="scientific">Acrocarpospora corrugata</name>
    <dbReference type="NCBI Taxonomy" id="35763"/>
    <lineage>
        <taxon>Bacteria</taxon>
        <taxon>Bacillati</taxon>
        <taxon>Actinomycetota</taxon>
        <taxon>Actinomycetes</taxon>
        <taxon>Streptosporangiales</taxon>
        <taxon>Streptosporangiaceae</taxon>
        <taxon>Acrocarpospora</taxon>
    </lineage>
</organism>
<evidence type="ECO:0000256" key="5">
    <source>
        <dbReference type="ARBA" id="ARBA00022692"/>
    </source>
</evidence>
<dbReference type="Pfam" id="PF00528">
    <property type="entry name" value="BPD_transp_1"/>
    <property type="match status" value="1"/>
</dbReference>
<evidence type="ECO:0000256" key="1">
    <source>
        <dbReference type="ARBA" id="ARBA00004429"/>
    </source>
</evidence>
<dbReference type="PANTHER" id="PTHR43357:SF4">
    <property type="entry name" value="INNER MEMBRANE ABC TRANSPORTER PERMEASE PROTEIN YDCV"/>
    <property type="match status" value="1"/>
</dbReference>
<dbReference type="AlphaFoldDB" id="A0A5M3W336"/>
<dbReference type="OrthoDB" id="9810794at2"/>
<keyword evidence="6 8" id="KW-1133">Transmembrane helix</keyword>
<gene>
    <name evidence="10" type="ORF">Acor_37770</name>
</gene>
<evidence type="ECO:0000256" key="3">
    <source>
        <dbReference type="ARBA" id="ARBA00022475"/>
    </source>
</evidence>
<name>A0A5M3W336_9ACTN</name>
<proteinExistence type="inferred from homology"/>
<evidence type="ECO:0000313" key="11">
    <source>
        <dbReference type="Proteomes" id="UP000334990"/>
    </source>
</evidence>
<evidence type="ECO:0000313" key="10">
    <source>
        <dbReference type="EMBL" id="GES01713.1"/>
    </source>
</evidence>
<protein>
    <submittedName>
        <fullName evidence="10">Spermidine/putrescine ABC transporter permease</fullName>
    </submittedName>
</protein>
<dbReference type="CDD" id="cd06261">
    <property type="entry name" value="TM_PBP2"/>
    <property type="match status" value="1"/>
</dbReference>
<dbReference type="EMBL" id="BLAD01000052">
    <property type="protein sequence ID" value="GES01713.1"/>
    <property type="molecule type" value="Genomic_DNA"/>
</dbReference>
<feature type="domain" description="ABC transmembrane type-1" evidence="9">
    <location>
        <begin position="67"/>
        <end position="256"/>
    </location>
</feature>
<dbReference type="SUPFAM" id="SSF161098">
    <property type="entry name" value="MetI-like"/>
    <property type="match status" value="1"/>
</dbReference>
<dbReference type="PANTHER" id="PTHR43357">
    <property type="entry name" value="INNER MEMBRANE ABC TRANSPORTER PERMEASE PROTEIN YDCV"/>
    <property type="match status" value="1"/>
</dbReference>
<reference evidence="10 11" key="1">
    <citation type="submission" date="2019-10" db="EMBL/GenBank/DDBJ databases">
        <title>Whole genome shotgun sequence of Acrocarpospora corrugata NBRC 13972.</title>
        <authorList>
            <person name="Ichikawa N."/>
            <person name="Kimura A."/>
            <person name="Kitahashi Y."/>
            <person name="Komaki H."/>
            <person name="Oguchi A."/>
        </authorList>
    </citation>
    <scope>NUCLEOTIDE SEQUENCE [LARGE SCALE GENOMIC DNA]</scope>
    <source>
        <strain evidence="10 11">NBRC 13972</strain>
    </source>
</reference>
<evidence type="ECO:0000256" key="8">
    <source>
        <dbReference type="RuleBase" id="RU363032"/>
    </source>
</evidence>
<feature type="transmembrane region" description="Helical" evidence="8">
    <location>
        <begin position="71"/>
        <end position="90"/>
    </location>
</feature>
<keyword evidence="5 8" id="KW-0812">Transmembrane</keyword>
<dbReference type="GO" id="GO:0005886">
    <property type="term" value="C:plasma membrane"/>
    <property type="evidence" value="ECO:0007669"/>
    <property type="project" value="UniProtKB-SubCell"/>
</dbReference>
<dbReference type="InterPro" id="IPR035906">
    <property type="entry name" value="MetI-like_sf"/>
</dbReference>
<dbReference type="RefSeq" id="WP_155337982.1">
    <property type="nucleotide sequence ID" value="NZ_BAAABN010000074.1"/>
</dbReference>